<evidence type="ECO:0000313" key="14">
    <source>
        <dbReference type="Proteomes" id="UP000772618"/>
    </source>
</evidence>
<feature type="domain" description="TonB C-terminal" evidence="12">
    <location>
        <begin position="170"/>
        <end position="261"/>
    </location>
</feature>
<dbReference type="PROSITE" id="PS52015">
    <property type="entry name" value="TONB_CTD"/>
    <property type="match status" value="1"/>
</dbReference>
<keyword evidence="7" id="KW-0653">Protein transport</keyword>
<evidence type="ECO:0000256" key="2">
    <source>
        <dbReference type="ARBA" id="ARBA00006555"/>
    </source>
</evidence>
<feature type="transmembrane region" description="Helical" evidence="11">
    <location>
        <begin position="36"/>
        <end position="57"/>
    </location>
</feature>
<evidence type="ECO:0000256" key="8">
    <source>
        <dbReference type="ARBA" id="ARBA00022989"/>
    </source>
</evidence>
<evidence type="ECO:0000256" key="11">
    <source>
        <dbReference type="SAM" id="Phobius"/>
    </source>
</evidence>
<keyword evidence="6 11" id="KW-0812">Transmembrane</keyword>
<evidence type="ECO:0000256" key="10">
    <source>
        <dbReference type="SAM" id="MobiDB-lite"/>
    </source>
</evidence>
<accession>A0ABS5VTV9</accession>
<evidence type="ECO:0000256" key="3">
    <source>
        <dbReference type="ARBA" id="ARBA00022448"/>
    </source>
</evidence>
<gene>
    <name evidence="13" type="ORF">KK060_16335</name>
</gene>
<keyword evidence="5" id="KW-0997">Cell inner membrane</keyword>
<keyword evidence="3" id="KW-0813">Transport</keyword>
<evidence type="ECO:0000256" key="5">
    <source>
        <dbReference type="ARBA" id="ARBA00022519"/>
    </source>
</evidence>
<dbReference type="Pfam" id="PF03544">
    <property type="entry name" value="TonB_C"/>
    <property type="match status" value="1"/>
</dbReference>
<dbReference type="SUPFAM" id="SSF74653">
    <property type="entry name" value="TolA/TonB C-terminal domain"/>
    <property type="match status" value="1"/>
</dbReference>
<evidence type="ECO:0000256" key="6">
    <source>
        <dbReference type="ARBA" id="ARBA00022692"/>
    </source>
</evidence>
<keyword evidence="9 11" id="KW-0472">Membrane</keyword>
<keyword evidence="8 11" id="KW-1133">Transmembrane helix</keyword>
<name>A0ABS5VTV9_9BACT</name>
<keyword evidence="4" id="KW-1003">Cell membrane</keyword>
<proteinExistence type="inferred from homology"/>
<dbReference type="InterPro" id="IPR006260">
    <property type="entry name" value="TonB/TolA_C"/>
</dbReference>
<dbReference type="InterPro" id="IPR037682">
    <property type="entry name" value="TonB_C"/>
</dbReference>
<evidence type="ECO:0000256" key="1">
    <source>
        <dbReference type="ARBA" id="ARBA00004383"/>
    </source>
</evidence>
<organism evidence="13 14">
    <name type="scientific">Chryseosolibacter indicus</name>
    <dbReference type="NCBI Taxonomy" id="2782351"/>
    <lineage>
        <taxon>Bacteria</taxon>
        <taxon>Pseudomonadati</taxon>
        <taxon>Bacteroidota</taxon>
        <taxon>Cytophagia</taxon>
        <taxon>Cytophagales</taxon>
        <taxon>Chryseotaleaceae</taxon>
        <taxon>Chryseosolibacter</taxon>
    </lineage>
</organism>
<dbReference type="NCBIfam" id="TIGR01352">
    <property type="entry name" value="tonB_Cterm"/>
    <property type="match status" value="1"/>
</dbReference>
<dbReference type="PANTHER" id="PTHR33446:SF2">
    <property type="entry name" value="PROTEIN TONB"/>
    <property type="match status" value="1"/>
</dbReference>
<dbReference type="RefSeq" id="WP_254154823.1">
    <property type="nucleotide sequence ID" value="NZ_JAHESD010000041.1"/>
</dbReference>
<feature type="region of interest" description="Disordered" evidence="10">
    <location>
        <begin position="90"/>
        <end position="110"/>
    </location>
</feature>
<protein>
    <submittedName>
        <fullName evidence="13">TonB family protein</fullName>
    </submittedName>
</protein>
<evidence type="ECO:0000256" key="7">
    <source>
        <dbReference type="ARBA" id="ARBA00022927"/>
    </source>
</evidence>
<dbReference type="Proteomes" id="UP000772618">
    <property type="component" value="Unassembled WGS sequence"/>
</dbReference>
<evidence type="ECO:0000313" key="13">
    <source>
        <dbReference type="EMBL" id="MBT1704862.1"/>
    </source>
</evidence>
<evidence type="ECO:0000256" key="9">
    <source>
        <dbReference type="ARBA" id="ARBA00023136"/>
    </source>
</evidence>
<dbReference type="PANTHER" id="PTHR33446">
    <property type="entry name" value="PROTEIN TONB-RELATED"/>
    <property type="match status" value="1"/>
</dbReference>
<dbReference type="InterPro" id="IPR051045">
    <property type="entry name" value="TonB-dependent_transducer"/>
</dbReference>
<comment type="similarity">
    <text evidence="2">Belongs to the TonB family.</text>
</comment>
<reference evidence="13 14" key="1">
    <citation type="submission" date="2021-05" db="EMBL/GenBank/DDBJ databases">
        <title>A Polyphasic approach of four new species of the genus Ohtaekwangia: Ohtaekwangia histidinii sp. nov., Ohtaekwangia cretensis sp. nov., Ohtaekwangia indiensis sp. nov., Ohtaekwangia reichenbachii sp. nov. from diverse environment.</title>
        <authorList>
            <person name="Octaviana S."/>
        </authorList>
    </citation>
    <scope>NUCLEOTIDE SEQUENCE [LARGE SCALE GENOMIC DNA]</scope>
    <source>
        <strain evidence="13 14">PWU20</strain>
    </source>
</reference>
<dbReference type="EMBL" id="JAHESD010000041">
    <property type="protein sequence ID" value="MBT1704862.1"/>
    <property type="molecule type" value="Genomic_DNA"/>
</dbReference>
<keyword evidence="14" id="KW-1185">Reference proteome</keyword>
<evidence type="ECO:0000256" key="4">
    <source>
        <dbReference type="ARBA" id="ARBA00022475"/>
    </source>
</evidence>
<comment type="subcellular location">
    <subcellularLocation>
        <location evidence="1">Cell inner membrane</location>
        <topology evidence="1">Single-pass membrane protein</topology>
        <orientation evidence="1">Periplasmic side</orientation>
    </subcellularLocation>
</comment>
<comment type="caution">
    <text evidence="13">The sequence shown here is derived from an EMBL/GenBank/DDBJ whole genome shotgun (WGS) entry which is preliminary data.</text>
</comment>
<evidence type="ECO:0000259" key="12">
    <source>
        <dbReference type="PROSITE" id="PS52015"/>
    </source>
</evidence>
<sequence length="261" mass="28640">METKALVLQTWDELVFQNRNKAYGAYTLRKAYHERILIGLGVSVLTAIILLVLPRFISSDKESFELPVDLDNGTIVFSHPPILEVERPQTQRVVGRSSAKNTPPLVTREPVEDVPVEDHAIISVTDTGDGDGVAGDIPVSGTGDQFVGQAEVKEKPDYVLGAEVMPQYQGGMEEMMKFIKKKMRYPSAPRRIGIDGTVYVSFIVNGDGSIRDVYVIKGVHEDLDKEAIRVVSMLPGWMGGKQGGSPVAVKMVLPIKFSLSN</sequence>
<dbReference type="Gene3D" id="3.30.1150.10">
    <property type="match status" value="1"/>
</dbReference>